<dbReference type="Proteomes" id="UP001221757">
    <property type="component" value="Unassembled WGS sequence"/>
</dbReference>
<keyword evidence="4" id="KW-1185">Reference proteome</keyword>
<keyword evidence="2" id="KW-0812">Transmembrane</keyword>
<evidence type="ECO:0000313" key="3">
    <source>
        <dbReference type="EMBL" id="KAJ7629861.1"/>
    </source>
</evidence>
<gene>
    <name evidence="3" type="ORF">B0H17DRAFT_1109476</name>
</gene>
<evidence type="ECO:0000256" key="1">
    <source>
        <dbReference type="SAM" id="MobiDB-lite"/>
    </source>
</evidence>
<dbReference type="EMBL" id="JARKIE010000529">
    <property type="protein sequence ID" value="KAJ7629861.1"/>
    <property type="molecule type" value="Genomic_DNA"/>
</dbReference>
<comment type="caution">
    <text evidence="3">The sequence shown here is derived from an EMBL/GenBank/DDBJ whole genome shotgun (WGS) entry which is preliminary data.</text>
</comment>
<feature type="compositionally biased region" description="Low complexity" evidence="1">
    <location>
        <begin position="7"/>
        <end position="37"/>
    </location>
</feature>
<feature type="region of interest" description="Disordered" evidence="1">
    <location>
        <begin position="1"/>
        <end position="37"/>
    </location>
</feature>
<dbReference type="AlphaFoldDB" id="A0AAD7BSZ7"/>
<protein>
    <submittedName>
        <fullName evidence="3">Uncharacterized protein</fullName>
    </submittedName>
</protein>
<proteinExistence type="predicted"/>
<keyword evidence="2" id="KW-1133">Transmembrane helix</keyword>
<reference evidence="3" key="1">
    <citation type="submission" date="2023-03" db="EMBL/GenBank/DDBJ databases">
        <title>Massive genome expansion in bonnet fungi (Mycena s.s.) driven by repeated elements and novel gene families across ecological guilds.</title>
        <authorList>
            <consortium name="Lawrence Berkeley National Laboratory"/>
            <person name="Harder C.B."/>
            <person name="Miyauchi S."/>
            <person name="Viragh M."/>
            <person name="Kuo A."/>
            <person name="Thoen E."/>
            <person name="Andreopoulos B."/>
            <person name="Lu D."/>
            <person name="Skrede I."/>
            <person name="Drula E."/>
            <person name="Henrissat B."/>
            <person name="Morin E."/>
            <person name="Kohler A."/>
            <person name="Barry K."/>
            <person name="LaButti K."/>
            <person name="Morin E."/>
            <person name="Salamov A."/>
            <person name="Lipzen A."/>
            <person name="Mereny Z."/>
            <person name="Hegedus B."/>
            <person name="Baldrian P."/>
            <person name="Stursova M."/>
            <person name="Weitz H."/>
            <person name="Taylor A."/>
            <person name="Grigoriev I.V."/>
            <person name="Nagy L.G."/>
            <person name="Martin F."/>
            <person name="Kauserud H."/>
        </authorList>
    </citation>
    <scope>NUCLEOTIDE SEQUENCE</scope>
    <source>
        <strain evidence="3">CBHHK067</strain>
    </source>
</reference>
<evidence type="ECO:0000256" key="2">
    <source>
        <dbReference type="SAM" id="Phobius"/>
    </source>
</evidence>
<sequence>MGEREPAAPCVPRARAPATTTAPDAAPGASAPAGADAAVPRAAPPAAAGGVRAAADDVTGVQGYSLGSICTSRGRSLRRCVSALRASYTTKPKSRPPVPRFPSAPHSIFLLASFCFCFCFGFCSPDSASRLFPRLASLRLDWITIVFLAASVLFPAAPWLHRLGAPFTLLVVPPSTLDLLDLVAVSFFPIAYQLCFLAHRPLSFQMPPRRAHPHSDTHHGRP</sequence>
<feature type="transmembrane region" description="Helical" evidence="2">
    <location>
        <begin position="108"/>
        <end position="128"/>
    </location>
</feature>
<accession>A0AAD7BSZ7</accession>
<feature type="transmembrane region" description="Helical" evidence="2">
    <location>
        <begin position="140"/>
        <end position="159"/>
    </location>
</feature>
<feature type="transmembrane region" description="Helical" evidence="2">
    <location>
        <begin position="179"/>
        <end position="199"/>
    </location>
</feature>
<keyword evidence="2" id="KW-0472">Membrane</keyword>
<evidence type="ECO:0000313" key="4">
    <source>
        <dbReference type="Proteomes" id="UP001221757"/>
    </source>
</evidence>
<name>A0AAD7BSZ7_MYCRO</name>
<organism evidence="3 4">
    <name type="scientific">Mycena rosella</name>
    <name type="common">Pink bonnet</name>
    <name type="synonym">Agaricus rosellus</name>
    <dbReference type="NCBI Taxonomy" id="1033263"/>
    <lineage>
        <taxon>Eukaryota</taxon>
        <taxon>Fungi</taxon>
        <taxon>Dikarya</taxon>
        <taxon>Basidiomycota</taxon>
        <taxon>Agaricomycotina</taxon>
        <taxon>Agaricomycetes</taxon>
        <taxon>Agaricomycetidae</taxon>
        <taxon>Agaricales</taxon>
        <taxon>Marasmiineae</taxon>
        <taxon>Mycenaceae</taxon>
        <taxon>Mycena</taxon>
    </lineage>
</organism>
<feature type="non-terminal residue" evidence="3">
    <location>
        <position position="222"/>
    </location>
</feature>